<accession>A0A0C2VZK7</accession>
<keyword evidence="2" id="KW-1185">Reference proteome</keyword>
<gene>
    <name evidence="1" type="ORF">M378DRAFT_19052</name>
</gene>
<reference evidence="1 2" key="1">
    <citation type="submission" date="2014-04" db="EMBL/GenBank/DDBJ databases">
        <title>Evolutionary Origins and Diversification of the Mycorrhizal Mutualists.</title>
        <authorList>
            <consortium name="DOE Joint Genome Institute"/>
            <consortium name="Mycorrhizal Genomics Consortium"/>
            <person name="Kohler A."/>
            <person name="Kuo A."/>
            <person name="Nagy L.G."/>
            <person name="Floudas D."/>
            <person name="Copeland A."/>
            <person name="Barry K.W."/>
            <person name="Cichocki N."/>
            <person name="Veneault-Fourrey C."/>
            <person name="LaButti K."/>
            <person name="Lindquist E.A."/>
            <person name="Lipzen A."/>
            <person name="Lundell T."/>
            <person name="Morin E."/>
            <person name="Murat C."/>
            <person name="Riley R."/>
            <person name="Ohm R."/>
            <person name="Sun H."/>
            <person name="Tunlid A."/>
            <person name="Henrissat B."/>
            <person name="Grigoriev I.V."/>
            <person name="Hibbett D.S."/>
            <person name="Martin F."/>
        </authorList>
    </citation>
    <scope>NUCLEOTIDE SEQUENCE [LARGE SCALE GENOMIC DNA]</scope>
    <source>
        <strain evidence="1 2">Koide BX008</strain>
    </source>
</reference>
<dbReference type="AlphaFoldDB" id="A0A0C2VZK7"/>
<dbReference type="HOGENOM" id="CLU_2793469_0_0_1"/>
<protein>
    <submittedName>
        <fullName evidence="1">Uncharacterized protein</fullName>
    </submittedName>
</protein>
<dbReference type="EMBL" id="KN818835">
    <property type="protein sequence ID" value="KIL54287.1"/>
    <property type="molecule type" value="Genomic_DNA"/>
</dbReference>
<sequence>MSVYPSAPAARSISTFHYLRQREEINFWKTKMCYHTWFCYVHLHMTLPGGLPPARSIKYSLIMAFRYT</sequence>
<organism evidence="1 2">
    <name type="scientific">Amanita muscaria (strain Koide BX008)</name>
    <dbReference type="NCBI Taxonomy" id="946122"/>
    <lineage>
        <taxon>Eukaryota</taxon>
        <taxon>Fungi</taxon>
        <taxon>Dikarya</taxon>
        <taxon>Basidiomycota</taxon>
        <taxon>Agaricomycotina</taxon>
        <taxon>Agaricomycetes</taxon>
        <taxon>Agaricomycetidae</taxon>
        <taxon>Agaricales</taxon>
        <taxon>Pluteineae</taxon>
        <taxon>Amanitaceae</taxon>
        <taxon>Amanita</taxon>
    </lineage>
</organism>
<evidence type="ECO:0000313" key="1">
    <source>
        <dbReference type="EMBL" id="KIL54287.1"/>
    </source>
</evidence>
<dbReference type="Proteomes" id="UP000054549">
    <property type="component" value="Unassembled WGS sequence"/>
</dbReference>
<name>A0A0C2VZK7_AMAMK</name>
<dbReference type="InParanoid" id="A0A0C2VZK7"/>
<proteinExistence type="predicted"/>
<evidence type="ECO:0000313" key="2">
    <source>
        <dbReference type="Proteomes" id="UP000054549"/>
    </source>
</evidence>